<dbReference type="PANTHER" id="PTHR37984:SF5">
    <property type="entry name" value="PROTEIN NYNRIN-LIKE"/>
    <property type="match status" value="1"/>
</dbReference>
<keyword evidence="2" id="KW-0808">Transferase</keyword>
<dbReference type="AlphaFoldDB" id="A0A6P9EFV3"/>
<dbReference type="InterPro" id="IPR021109">
    <property type="entry name" value="Peptidase_aspartic_dom_sf"/>
</dbReference>
<dbReference type="Gene3D" id="3.30.70.270">
    <property type="match status" value="2"/>
</dbReference>
<dbReference type="Gene3D" id="3.10.20.370">
    <property type="match status" value="1"/>
</dbReference>
<evidence type="ECO:0000259" key="10">
    <source>
        <dbReference type="PROSITE" id="PS50878"/>
    </source>
</evidence>
<evidence type="ECO:0000256" key="5">
    <source>
        <dbReference type="ARBA" id="ARBA00022759"/>
    </source>
</evidence>
<dbReference type="GO" id="GO:0008233">
    <property type="term" value="F:peptidase activity"/>
    <property type="evidence" value="ECO:0007669"/>
    <property type="project" value="UniProtKB-KW"/>
</dbReference>
<evidence type="ECO:0000256" key="4">
    <source>
        <dbReference type="ARBA" id="ARBA00022722"/>
    </source>
</evidence>
<dbReference type="RefSeq" id="XP_035546216.1">
    <property type="nucleotide sequence ID" value="XM_035690323.1"/>
</dbReference>
<dbReference type="InterPro" id="IPR043128">
    <property type="entry name" value="Rev_trsase/Diguanyl_cyclase"/>
</dbReference>
<dbReference type="GO" id="GO:0004519">
    <property type="term" value="F:endonuclease activity"/>
    <property type="evidence" value="ECO:0007669"/>
    <property type="project" value="UniProtKB-KW"/>
</dbReference>
<dbReference type="PROSITE" id="PS50878">
    <property type="entry name" value="RT_POL"/>
    <property type="match status" value="1"/>
</dbReference>
<keyword evidence="4" id="KW-0540">Nuclease</keyword>
<sequence length="905" mass="102771">MAEKTRAKQQQEMQNQLENQQNEILELKTDVSTVKSDVQEIKDMLRTLFAQPHNPPPPPINPEMNLEAENPDPRKLNLRGVKLDFPHFLGVNPAAWLFKVNHYFEFHQTPLAQRLLMASYHMEGDALVWFQNAAEGGFCRDWDTFCRSLLLRFGPTAYDDPMEALTRLKQTGSVAGYMAEFETLSNRLRGLSDLHKLSCFLSGLKDEIRIPIRMLNPVNLNGAYGLAKMQEEYHTSTKKFHKPMVEKIATPREGNPYSKDNYSKWKQPGGFTKPVTSMHMDEKRRKGLCYHCDEKWNPAHTCKNPRIYFLQVDEEVEEEEGKEAGANEEENQQLQILTSSKDELEISLAAIAGTPTVCTMRLVGSINGEQVLPVDYLVNLKVRVANGQGLNSEGLCRTVQLKVQGNVLQLPLHLLELAGCDIVLGVQWLETLDPIMWDFSKLLMSFMWKGKTIEFQGLKLSPSVVEDSEKTLKATIAKGKGIFLQIMCEESKGTDHGKIDEQFSELLEGFSEVFNEPQGLPPPRNHDHHIILKEGTQPISNRPYRYPYYQKTEIENIVAELLKSRVIRPSSSPFSSPVLLVRKADGSWRLCVDYRALNRETVKAKFPIPIIDELLDELFGAVIFSKLDLRSGYHQVRVVPSDIPKTAFRTHDGHYEFLVMPFGLTNAPATFQGLMNDIFKPFLRKFVLVFFDDILVYSRSREEHVNHLKEVLKMLKHHCLYAKKSKCRFGVAEVDYLGHIINSEGVMADSAKIKAMLEWPEPKNVKALRGFLGLTGYYRKFIRNYGLIAAPLTSLLKKNSFSWNLEASKAFEALKQAVSHPPVLKLPDFSKSFVIECDASGKGIGVVLMQDGRPLAFMSKALKGKALLLSTYEKELFALVTAVQRWRPYLLGQSFVVKTDQQVGV</sequence>
<dbReference type="PANTHER" id="PTHR37984">
    <property type="entry name" value="PROTEIN CBG26694"/>
    <property type="match status" value="1"/>
</dbReference>
<evidence type="ECO:0000313" key="12">
    <source>
        <dbReference type="RefSeq" id="XP_035546216.1"/>
    </source>
</evidence>
<dbReference type="GO" id="GO:0003964">
    <property type="term" value="F:RNA-directed DNA polymerase activity"/>
    <property type="evidence" value="ECO:0007669"/>
    <property type="project" value="UniProtKB-KW"/>
</dbReference>
<keyword evidence="1" id="KW-0645">Protease</keyword>
<dbReference type="Pfam" id="PF17919">
    <property type="entry name" value="RT_RNaseH_2"/>
    <property type="match status" value="1"/>
</dbReference>
<dbReference type="InterPro" id="IPR005162">
    <property type="entry name" value="Retrotrans_gag_dom"/>
</dbReference>
<dbReference type="Gene3D" id="3.10.10.10">
    <property type="entry name" value="HIV Type 1 Reverse Transcriptase, subunit A, domain 1"/>
    <property type="match status" value="1"/>
</dbReference>
<proteinExistence type="predicted"/>
<dbReference type="Proteomes" id="UP000235220">
    <property type="component" value="Chromosome 5"/>
</dbReference>
<evidence type="ECO:0000256" key="9">
    <source>
        <dbReference type="SAM" id="Coils"/>
    </source>
</evidence>
<dbReference type="FunFam" id="3.10.10.10:FF:000007">
    <property type="entry name" value="Retrovirus-related Pol polyprotein from transposon 17.6-like Protein"/>
    <property type="match status" value="1"/>
</dbReference>
<dbReference type="InterPro" id="IPR043502">
    <property type="entry name" value="DNA/RNA_pol_sf"/>
</dbReference>
<evidence type="ECO:0000313" key="11">
    <source>
        <dbReference type="Proteomes" id="UP000235220"/>
    </source>
</evidence>
<dbReference type="GeneID" id="118348495"/>
<protein>
    <submittedName>
        <fullName evidence="12">Uncharacterized protein LOC118348495</fullName>
    </submittedName>
</protein>
<keyword evidence="8" id="KW-0511">Multifunctional enzyme</keyword>
<dbReference type="InterPro" id="IPR041577">
    <property type="entry name" value="RT_RNaseH_2"/>
</dbReference>
<dbReference type="SUPFAM" id="SSF56672">
    <property type="entry name" value="DNA/RNA polymerases"/>
    <property type="match status" value="1"/>
</dbReference>
<dbReference type="Gene3D" id="2.40.70.10">
    <property type="entry name" value="Acid Proteases"/>
    <property type="match status" value="1"/>
</dbReference>
<keyword evidence="3" id="KW-0548">Nucleotidyltransferase</keyword>
<evidence type="ECO:0000256" key="1">
    <source>
        <dbReference type="ARBA" id="ARBA00022670"/>
    </source>
</evidence>
<evidence type="ECO:0000256" key="6">
    <source>
        <dbReference type="ARBA" id="ARBA00022801"/>
    </source>
</evidence>
<accession>A0A6P9EFV3</accession>
<dbReference type="FunFam" id="3.30.70.270:FF:000020">
    <property type="entry name" value="Transposon Tf2-6 polyprotein-like Protein"/>
    <property type="match status" value="1"/>
</dbReference>
<dbReference type="InParanoid" id="A0A6P9EFV3"/>
<keyword evidence="6" id="KW-0378">Hydrolase</keyword>
<dbReference type="KEGG" id="jre:118348495"/>
<dbReference type="InterPro" id="IPR000477">
    <property type="entry name" value="RT_dom"/>
</dbReference>
<dbReference type="CDD" id="cd01647">
    <property type="entry name" value="RT_LTR"/>
    <property type="match status" value="1"/>
</dbReference>
<name>A0A6P9EFV3_JUGRE</name>
<evidence type="ECO:0000256" key="7">
    <source>
        <dbReference type="ARBA" id="ARBA00022918"/>
    </source>
</evidence>
<dbReference type="GO" id="GO:0006508">
    <property type="term" value="P:proteolysis"/>
    <property type="evidence" value="ECO:0007669"/>
    <property type="project" value="UniProtKB-KW"/>
</dbReference>
<dbReference type="InterPro" id="IPR050951">
    <property type="entry name" value="Retrovirus_Pol_polyprotein"/>
</dbReference>
<dbReference type="Pfam" id="PF03732">
    <property type="entry name" value="Retrotrans_gag"/>
    <property type="match status" value="1"/>
</dbReference>
<dbReference type="OrthoDB" id="1432654at2759"/>
<reference evidence="12" key="1">
    <citation type="submission" date="2025-08" db="UniProtKB">
        <authorList>
            <consortium name="RefSeq"/>
        </authorList>
    </citation>
    <scope>IDENTIFICATION</scope>
    <source>
        <tissue evidence="12">Leaves</tissue>
    </source>
</reference>
<keyword evidence="9" id="KW-0175">Coiled coil</keyword>
<feature type="domain" description="Reverse transcriptase" evidence="10">
    <location>
        <begin position="562"/>
        <end position="741"/>
    </location>
</feature>
<dbReference type="Pfam" id="PF00078">
    <property type="entry name" value="RVT_1"/>
    <property type="match status" value="1"/>
</dbReference>
<keyword evidence="7" id="KW-0695">RNA-directed DNA polymerase</keyword>
<gene>
    <name evidence="12" type="primary">LOC118348495</name>
</gene>
<organism evidence="11 12">
    <name type="scientific">Juglans regia</name>
    <name type="common">English walnut</name>
    <dbReference type="NCBI Taxonomy" id="51240"/>
    <lineage>
        <taxon>Eukaryota</taxon>
        <taxon>Viridiplantae</taxon>
        <taxon>Streptophyta</taxon>
        <taxon>Embryophyta</taxon>
        <taxon>Tracheophyta</taxon>
        <taxon>Spermatophyta</taxon>
        <taxon>Magnoliopsida</taxon>
        <taxon>eudicotyledons</taxon>
        <taxon>Gunneridae</taxon>
        <taxon>Pentapetalae</taxon>
        <taxon>rosids</taxon>
        <taxon>fabids</taxon>
        <taxon>Fagales</taxon>
        <taxon>Juglandaceae</taxon>
        <taxon>Juglans</taxon>
    </lineage>
</organism>
<feature type="coiled-coil region" evidence="9">
    <location>
        <begin position="7"/>
        <end position="37"/>
    </location>
</feature>
<evidence type="ECO:0000256" key="3">
    <source>
        <dbReference type="ARBA" id="ARBA00022695"/>
    </source>
</evidence>
<keyword evidence="11" id="KW-1185">Reference proteome</keyword>
<evidence type="ECO:0000256" key="2">
    <source>
        <dbReference type="ARBA" id="ARBA00022679"/>
    </source>
</evidence>
<evidence type="ECO:0000256" key="8">
    <source>
        <dbReference type="ARBA" id="ARBA00023268"/>
    </source>
</evidence>
<keyword evidence="5" id="KW-0255">Endonuclease</keyword>